<protein>
    <submittedName>
        <fullName evidence="1">Uncharacterized protein</fullName>
    </submittedName>
</protein>
<dbReference type="AlphaFoldDB" id="A0A3P7VN95"/>
<evidence type="ECO:0000313" key="1">
    <source>
        <dbReference type="EMBL" id="VDO36547.1"/>
    </source>
</evidence>
<organism evidence="1 2">
    <name type="scientific">Brugia timori</name>
    <dbReference type="NCBI Taxonomy" id="42155"/>
    <lineage>
        <taxon>Eukaryota</taxon>
        <taxon>Metazoa</taxon>
        <taxon>Ecdysozoa</taxon>
        <taxon>Nematoda</taxon>
        <taxon>Chromadorea</taxon>
        <taxon>Rhabditida</taxon>
        <taxon>Spirurina</taxon>
        <taxon>Spiruromorpha</taxon>
        <taxon>Filarioidea</taxon>
        <taxon>Onchocercidae</taxon>
        <taxon>Brugia</taxon>
    </lineage>
</organism>
<dbReference type="Proteomes" id="UP000280834">
    <property type="component" value="Unassembled WGS sequence"/>
</dbReference>
<dbReference type="EMBL" id="UZAG01017770">
    <property type="protein sequence ID" value="VDO36547.1"/>
    <property type="molecule type" value="Genomic_DNA"/>
</dbReference>
<sequence length="93" mass="10614">MLKRKRYAGREAVIMHSNQSKLCEFKQCINDDADIKEYQNALSNDNKQRLESSAPNTLILVSIAFDLGRGLIDFTFFDKKNAAGFHMPFLNLS</sequence>
<keyword evidence="2" id="KW-1185">Reference proteome</keyword>
<proteinExistence type="predicted"/>
<gene>
    <name evidence="1" type="ORF">BTMF_LOCUS10714</name>
</gene>
<evidence type="ECO:0000313" key="2">
    <source>
        <dbReference type="Proteomes" id="UP000280834"/>
    </source>
</evidence>
<accession>A0A3P7VN95</accession>
<reference evidence="1 2" key="1">
    <citation type="submission" date="2018-11" db="EMBL/GenBank/DDBJ databases">
        <authorList>
            <consortium name="Pathogen Informatics"/>
        </authorList>
    </citation>
    <scope>NUCLEOTIDE SEQUENCE [LARGE SCALE GENOMIC DNA]</scope>
</reference>
<name>A0A3P7VN95_9BILA</name>